<name>A0ABD3TM85_SINWO</name>
<evidence type="ECO:0000313" key="2">
    <source>
        <dbReference type="Proteomes" id="UP001634394"/>
    </source>
</evidence>
<reference evidence="1 2" key="1">
    <citation type="submission" date="2024-11" db="EMBL/GenBank/DDBJ databases">
        <title>Chromosome-level genome assembly of the freshwater bivalve Anodonta woodiana.</title>
        <authorList>
            <person name="Chen X."/>
        </authorList>
    </citation>
    <scope>NUCLEOTIDE SEQUENCE [LARGE SCALE GENOMIC DNA]</scope>
    <source>
        <strain evidence="1">MN2024</strain>
        <tissue evidence="1">Gills</tissue>
    </source>
</reference>
<dbReference type="EMBL" id="JBJQND010000018">
    <property type="protein sequence ID" value="KAL3837418.1"/>
    <property type="molecule type" value="Genomic_DNA"/>
</dbReference>
<comment type="caution">
    <text evidence="1">The sequence shown here is derived from an EMBL/GenBank/DDBJ whole genome shotgun (WGS) entry which is preliminary data.</text>
</comment>
<feature type="non-terminal residue" evidence="1">
    <location>
        <position position="69"/>
    </location>
</feature>
<evidence type="ECO:0000313" key="1">
    <source>
        <dbReference type="EMBL" id="KAL3837418.1"/>
    </source>
</evidence>
<evidence type="ECO:0008006" key="3">
    <source>
        <dbReference type="Google" id="ProtNLM"/>
    </source>
</evidence>
<protein>
    <recommendedName>
        <fullName evidence="3">C-type lectin domain-containing protein</fullName>
    </recommendedName>
</protein>
<accession>A0ABD3TM85</accession>
<feature type="non-terminal residue" evidence="1">
    <location>
        <position position="1"/>
    </location>
</feature>
<dbReference type="AlphaFoldDB" id="A0ABD3TM85"/>
<proteinExistence type="predicted"/>
<sequence length="69" mass="8203">EAHSSFEVIKFRNNFLWETAKYTCKTSGYNLTFAVPRVELCSLKVLEKLDLEGEAWVGYFQTYEYFMFI</sequence>
<keyword evidence="2" id="KW-1185">Reference proteome</keyword>
<organism evidence="1 2">
    <name type="scientific">Sinanodonta woodiana</name>
    <name type="common">Chinese pond mussel</name>
    <name type="synonym">Anodonta woodiana</name>
    <dbReference type="NCBI Taxonomy" id="1069815"/>
    <lineage>
        <taxon>Eukaryota</taxon>
        <taxon>Metazoa</taxon>
        <taxon>Spiralia</taxon>
        <taxon>Lophotrochozoa</taxon>
        <taxon>Mollusca</taxon>
        <taxon>Bivalvia</taxon>
        <taxon>Autobranchia</taxon>
        <taxon>Heteroconchia</taxon>
        <taxon>Palaeoheterodonta</taxon>
        <taxon>Unionida</taxon>
        <taxon>Unionoidea</taxon>
        <taxon>Unionidae</taxon>
        <taxon>Unioninae</taxon>
        <taxon>Sinanodonta</taxon>
    </lineage>
</organism>
<dbReference type="Proteomes" id="UP001634394">
    <property type="component" value="Unassembled WGS sequence"/>
</dbReference>
<gene>
    <name evidence="1" type="ORF">ACJMK2_022777</name>
</gene>